<keyword evidence="2" id="KW-0540">Nuclease</keyword>
<protein>
    <submittedName>
        <fullName evidence="2">HNH endonuclease</fullName>
    </submittedName>
</protein>
<dbReference type="InterPro" id="IPR002711">
    <property type="entry name" value="HNH"/>
</dbReference>
<evidence type="ECO:0000259" key="1">
    <source>
        <dbReference type="SMART" id="SM00507"/>
    </source>
</evidence>
<keyword evidence="2" id="KW-0378">Hydrolase</keyword>
<dbReference type="Pfam" id="PF01844">
    <property type="entry name" value="HNH"/>
    <property type="match status" value="1"/>
</dbReference>
<dbReference type="GO" id="GO:0004519">
    <property type="term" value="F:endonuclease activity"/>
    <property type="evidence" value="ECO:0007669"/>
    <property type="project" value="UniProtKB-KW"/>
</dbReference>
<dbReference type="PANTHER" id="PTHR33877">
    <property type="entry name" value="SLL1193 PROTEIN"/>
    <property type="match status" value="1"/>
</dbReference>
<proteinExistence type="predicted"/>
<dbReference type="EMBL" id="JAUKPO010000085">
    <property type="protein sequence ID" value="MDO1451737.1"/>
    <property type="molecule type" value="Genomic_DNA"/>
</dbReference>
<dbReference type="PANTHER" id="PTHR33877:SF2">
    <property type="entry name" value="OS07G0170200 PROTEIN"/>
    <property type="match status" value="1"/>
</dbReference>
<evidence type="ECO:0000313" key="2">
    <source>
        <dbReference type="EMBL" id="MDO1451737.1"/>
    </source>
</evidence>
<dbReference type="Gene3D" id="1.10.30.50">
    <property type="match status" value="1"/>
</dbReference>
<reference evidence="2" key="1">
    <citation type="submission" date="2023-07" db="EMBL/GenBank/DDBJ databases">
        <title>The genome sequence of Rhodocytophaga aerolata KACC 12507.</title>
        <authorList>
            <person name="Zhang X."/>
        </authorList>
    </citation>
    <scope>NUCLEOTIDE SEQUENCE</scope>
    <source>
        <strain evidence="2">KACC 12507</strain>
    </source>
</reference>
<feature type="domain" description="HNH nuclease" evidence="1">
    <location>
        <begin position="27"/>
        <end position="86"/>
    </location>
</feature>
<dbReference type="SMART" id="SM00507">
    <property type="entry name" value="HNHc"/>
    <property type="match status" value="1"/>
</dbReference>
<name>A0ABT8RL35_9BACT</name>
<organism evidence="2 3">
    <name type="scientific">Rhodocytophaga aerolata</name>
    <dbReference type="NCBI Taxonomy" id="455078"/>
    <lineage>
        <taxon>Bacteria</taxon>
        <taxon>Pseudomonadati</taxon>
        <taxon>Bacteroidota</taxon>
        <taxon>Cytophagia</taxon>
        <taxon>Cytophagales</taxon>
        <taxon>Rhodocytophagaceae</taxon>
        <taxon>Rhodocytophaga</taxon>
    </lineage>
</organism>
<dbReference type="CDD" id="cd00085">
    <property type="entry name" value="HNHc"/>
    <property type="match status" value="1"/>
</dbReference>
<keyword evidence="2" id="KW-0255">Endonuclease</keyword>
<dbReference type="InterPro" id="IPR003615">
    <property type="entry name" value="HNH_nuc"/>
</dbReference>
<accession>A0ABT8RL35</accession>
<dbReference type="Proteomes" id="UP001168528">
    <property type="component" value="Unassembled WGS sequence"/>
</dbReference>
<gene>
    <name evidence="2" type="ORF">Q0590_36020</name>
</gene>
<dbReference type="InterPro" id="IPR052892">
    <property type="entry name" value="NA-targeting_endonuclease"/>
</dbReference>
<comment type="caution">
    <text evidence="2">The sequence shown here is derived from an EMBL/GenBank/DDBJ whole genome shotgun (WGS) entry which is preliminary data.</text>
</comment>
<dbReference type="RefSeq" id="WP_302042533.1">
    <property type="nucleotide sequence ID" value="NZ_JAUKPO010000085.1"/>
</dbReference>
<evidence type="ECO:0000313" key="3">
    <source>
        <dbReference type="Proteomes" id="UP001168528"/>
    </source>
</evidence>
<sequence length="194" mass="22912">MIKYGKEPQLNISKPELVFLDREPTEEIKEKIFKHDNYTCQCCGKAINPKIKKERKQLQIDHIVPYKFGGDSSEKNLQTLCVTCNGYKNIHEINFRVTKTPLTSSKELNLFLIDKHDKEDLISWKMINLKRVINFFYHSKAVLSLNLAGRSKQVWEVELYQGNNPQWLENEKSKLLHYIKEELQHPKLEQLIIK</sequence>
<keyword evidence="3" id="KW-1185">Reference proteome</keyword>